<feature type="compositionally biased region" description="Low complexity" evidence="1">
    <location>
        <begin position="15"/>
        <end position="28"/>
    </location>
</feature>
<reference evidence="2 3" key="2">
    <citation type="submission" date="2020-06" db="EMBL/GenBank/DDBJ databases">
        <title>Complete Genome Sequence of Clostridium muelleri sp. nov. P21T, an Acid-Alcohol Producing Acetogen Isolated from Old Hay.</title>
        <authorList>
            <person name="Duncan K.E."/>
            <person name="Tanner R.S."/>
        </authorList>
    </citation>
    <scope>NUCLEOTIDE SEQUENCE [LARGE SCALE GENOMIC DNA]</scope>
    <source>
        <strain evidence="2 3">P21</strain>
    </source>
</reference>
<dbReference type="AlphaFoldDB" id="A0A7Y0EFS5"/>
<feature type="compositionally biased region" description="Polar residues" evidence="1">
    <location>
        <begin position="57"/>
        <end position="68"/>
    </location>
</feature>
<accession>A0A7Y0EFS5</accession>
<dbReference type="RefSeq" id="WP_169297208.1">
    <property type="nucleotide sequence ID" value="NZ_JABBNI010000014.1"/>
</dbReference>
<feature type="region of interest" description="Disordered" evidence="1">
    <location>
        <begin position="1"/>
        <end position="68"/>
    </location>
</feature>
<dbReference type="Proteomes" id="UP000537131">
    <property type="component" value="Unassembled WGS sequence"/>
</dbReference>
<sequence>MKKNNPNKNDRILNSSSTSQSRGISTSSNITIESASASEDDKNSLFPNFPEEKEWASKTTETVTDYTE</sequence>
<evidence type="ECO:0000313" key="3">
    <source>
        <dbReference type="Proteomes" id="UP000537131"/>
    </source>
</evidence>
<evidence type="ECO:0000256" key="1">
    <source>
        <dbReference type="SAM" id="MobiDB-lite"/>
    </source>
</evidence>
<proteinExistence type="predicted"/>
<reference evidence="2 3" key="1">
    <citation type="submission" date="2020-04" db="EMBL/GenBank/DDBJ databases">
        <authorList>
            <person name="Doyle D.A."/>
        </authorList>
    </citation>
    <scope>NUCLEOTIDE SEQUENCE [LARGE SCALE GENOMIC DNA]</scope>
    <source>
        <strain evidence="2 3">P21</strain>
    </source>
</reference>
<keyword evidence="3" id="KW-1185">Reference proteome</keyword>
<protein>
    <submittedName>
        <fullName evidence="2">Uncharacterized protein</fullName>
    </submittedName>
</protein>
<comment type="caution">
    <text evidence="2">The sequence shown here is derived from an EMBL/GenBank/DDBJ whole genome shotgun (WGS) entry which is preliminary data.</text>
</comment>
<organism evidence="2 3">
    <name type="scientific">Clostridium muellerianum</name>
    <dbReference type="NCBI Taxonomy" id="2716538"/>
    <lineage>
        <taxon>Bacteria</taxon>
        <taxon>Bacillati</taxon>
        <taxon>Bacillota</taxon>
        <taxon>Clostridia</taxon>
        <taxon>Eubacteriales</taxon>
        <taxon>Clostridiaceae</taxon>
        <taxon>Clostridium</taxon>
    </lineage>
</organism>
<gene>
    <name evidence="2" type="ORF">HBE96_07835</name>
</gene>
<evidence type="ECO:0000313" key="2">
    <source>
        <dbReference type="EMBL" id="NMM62603.1"/>
    </source>
</evidence>
<name>A0A7Y0EFS5_9CLOT</name>
<dbReference type="EMBL" id="JABBNI010000014">
    <property type="protein sequence ID" value="NMM62603.1"/>
    <property type="molecule type" value="Genomic_DNA"/>
</dbReference>